<gene>
    <name evidence="2" type="ORF">F5050DRAFT_241577</name>
</gene>
<dbReference type="EMBL" id="MU790515">
    <property type="protein sequence ID" value="KAJ4000944.1"/>
    <property type="molecule type" value="Genomic_DNA"/>
</dbReference>
<feature type="region of interest" description="Disordered" evidence="1">
    <location>
        <begin position="203"/>
        <end position="288"/>
    </location>
</feature>
<protein>
    <submittedName>
        <fullName evidence="2">Uncharacterized protein</fullName>
    </submittedName>
</protein>
<proteinExistence type="predicted"/>
<accession>A0ABQ8QQZ1</accession>
<feature type="region of interest" description="Disordered" evidence="1">
    <location>
        <begin position="149"/>
        <end position="188"/>
    </location>
</feature>
<feature type="compositionally biased region" description="Polar residues" evidence="1">
    <location>
        <begin position="1"/>
        <end position="23"/>
    </location>
</feature>
<evidence type="ECO:0000313" key="3">
    <source>
        <dbReference type="Proteomes" id="UP001163828"/>
    </source>
</evidence>
<feature type="compositionally biased region" description="Basic and acidic residues" evidence="1">
    <location>
        <begin position="179"/>
        <end position="188"/>
    </location>
</feature>
<feature type="region of interest" description="Disordered" evidence="1">
    <location>
        <begin position="300"/>
        <end position="348"/>
    </location>
</feature>
<dbReference type="Proteomes" id="UP001163828">
    <property type="component" value="Unassembled WGS sequence"/>
</dbReference>
<name>A0ABQ8QQZ1_9AGAR</name>
<reference evidence="2" key="1">
    <citation type="submission" date="2022-08" db="EMBL/GenBank/DDBJ databases">
        <authorList>
            <consortium name="DOE Joint Genome Institute"/>
            <person name="Min B."/>
            <person name="Riley R."/>
            <person name="Sierra-Patev S."/>
            <person name="Naranjo-Ortiz M."/>
            <person name="Looney B."/>
            <person name="Konkel Z."/>
            <person name="Slot J.C."/>
            <person name="Sakamoto Y."/>
            <person name="Steenwyk J.L."/>
            <person name="Rokas A."/>
            <person name="Carro J."/>
            <person name="Camarero S."/>
            <person name="Ferreira P."/>
            <person name="Molpeceres G."/>
            <person name="Ruiz-Duenas F.J."/>
            <person name="Serrano A."/>
            <person name="Henrissat B."/>
            <person name="Drula E."/>
            <person name="Hughes K.W."/>
            <person name="Mata J.L."/>
            <person name="Ishikawa N.K."/>
            <person name="Vargas-Isla R."/>
            <person name="Ushijima S."/>
            <person name="Smith C.A."/>
            <person name="Ahrendt S."/>
            <person name="Andreopoulos W."/>
            <person name="He G."/>
            <person name="Labutti K."/>
            <person name="Lipzen A."/>
            <person name="Ng V."/>
            <person name="Sandor L."/>
            <person name="Barry K."/>
            <person name="Martinez A.T."/>
            <person name="Xiao Y."/>
            <person name="Gibbons J.G."/>
            <person name="Terashima K."/>
            <person name="Hibbett D.S."/>
            <person name="Grigoriev I.V."/>
        </authorList>
    </citation>
    <scope>NUCLEOTIDE SEQUENCE</scope>
    <source>
        <strain evidence="2">TFB10827</strain>
    </source>
</reference>
<feature type="compositionally biased region" description="Polar residues" evidence="1">
    <location>
        <begin position="272"/>
        <end position="282"/>
    </location>
</feature>
<evidence type="ECO:0000313" key="2">
    <source>
        <dbReference type="EMBL" id="KAJ4000944.1"/>
    </source>
</evidence>
<keyword evidence="3" id="KW-1185">Reference proteome</keyword>
<evidence type="ECO:0000256" key="1">
    <source>
        <dbReference type="SAM" id="MobiDB-lite"/>
    </source>
</evidence>
<feature type="compositionally biased region" description="Polar residues" evidence="1">
    <location>
        <begin position="203"/>
        <end position="214"/>
    </location>
</feature>
<feature type="compositionally biased region" description="Low complexity" evidence="1">
    <location>
        <begin position="59"/>
        <end position="75"/>
    </location>
</feature>
<comment type="caution">
    <text evidence="2">The sequence shown here is derived from an EMBL/GenBank/DDBJ whole genome shotgun (WGS) entry which is preliminary data.</text>
</comment>
<feature type="region of interest" description="Disordered" evidence="1">
    <location>
        <begin position="1"/>
        <end position="86"/>
    </location>
</feature>
<organism evidence="2 3">
    <name type="scientific">Lentinula boryana</name>
    <dbReference type="NCBI Taxonomy" id="40481"/>
    <lineage>
        <taxon>Eukaryota</taxon>
        <taxon>Fungi</taxon>
        <taxon>Dikarya</taxon>
        <taxon>Basidiomycota</taxon>
        <taxon>Agaricomycotina</taxon>
        <taxon>Agaricomycetes</taxon>
        <taxon>Agaricomycetidae</taxon>
        <taxon>Agaricales</taxon>
        <taxon>Marasmiineae</taxon>
        <taxon>Omphalotaceae</taxon>
        <taxon>Lentinula</taxon>
    </lineage>
</organism>
<feature type="compositionally biased region" description="Polar residues" evidence="1">
    <location>
        <begin position="157"/>
        <end position="166"/>
    </location>
</feature>
<sequence>MLLQNSDGSGQDRPMSSNDSRSIVSWPLEDDHISASGVRVTMNRMHDEEMPPLEPINPPRQSSGSSSLPPRSVSGNRGIEGHDAELDDSMLFLNAVSDSNTSDQDWSDDNSDEIEFETFPIPLVADPRASSTTDYDGFSVPFVRLSRDSSMFDESPGHSSPQSARGHSSRFPRAILLSRQRESEFRQEMTFDGVASNIAEATSSIVGPPESNSLDDLPHLQSVSDSENDAHGKQDEDDGKIEDGCYLDPTHHTAEGDTDEIPPLEQIGEAQGTASKAQNLDSDNMPKLEPITTSVIAFSASPCASPTPPDNIDHDALPSTMPPFTTDGRGRVIAASNSDEGNNETREGRSFLSRMFDVLL</sequence>